<organism evidence="1 2">
    <name type="scientific">Penicillium solitum</name>
    <dbReference type="NCBI Taxonomy" id="60172"/>
    <lineage>
        <taxon>Eukaryota</taxon>
        <taxon>Fungi</taxon>
        <taxon>Dikarya</taxon>
        <taxon>Ascomycota</taxon>
        <taxon>Pezizomycotina</taxon>
        <taxon>Eurotiomycetes</taxon>
        <taxon>Eurotiomycetidae</taxon>
        <taxon>Eurotiales</taxon>
        <taxon>Aspergillaceae</taxon>
        <taxon>Penicillium</taxon>
    </lineage>
</organism>
<dbReference type="EMBL" id="MDYO01000001">
    <property type="protein sequence ID" value="OQE03983.1"/>
    <property type="molecule type" value="Genomic_DNA"/>
</dbReference>
<evidence type="ECO:0000313" key="1">
    <source>
        <dbReference type="EMBL" id="OQE03983.1"/>
    </source>
</evidence>
<evidence type="ECO:0000313" key="2">
    <source>
        <dbReference type="Proteomes" id="UP000191612"/>
    </source>
</evidence>
<keyword evidence="2" id="KW-1185">Reference proteome</keyword>
<comment type="caution">
    <text evidence="1">The sequence shown here is derived from an EMBL/GenBank/DDBJ whole genome shotgun (WGS) entry which is preliminary data.</text>
</comment>
<protein>
    <recommendedName>
        <fullName evidence="3">Ricin B lectin domain-containing protein</fullName>
    </recommendedName>
</protein>
<dbReference type="STRING" id="60172.A0A1V6RRE7"/>
<dbReference type="SUPFAM" id="SSF50370">
    <property type="entry name" value="Ricin B-like lectins"/>
    <property type="match status" value="1"/>
</dbReference>
<evidence type="ECO:0008006" key="3">
    <source>
        <dbReference type="Google" id="ProtNLM"/>
    </source>
</evidence>
<dbReference type="Proteomes" id="UP000191612">
    <property type="component" value="Unassembled WGS sequence"/>
</dbReference>
<sequence>MRPQRPSRSRASACRLSLAAWKYDARDLVTDEVLTIDSAIEIQLDSHVARVYRIALQKSCIKTTPTGMVFNTPSGLCMTASTDFVIFEKCSVSQSQVWHVTATGDASKLTLGSLSDASVCLAAGDGVSLANCLGGTGITRDHYSSGHFRSLSGSCLVQSKNKASIEECD</sequence>
<proteinExistence type="predicted"/>
<reference evidence="2" key="1">
    <citation type="journal article" date="2017" name="Nat. Microbiol.">
        <title>Global analysis of biosynthetic gene clusters reveals vast potential of secondary metabolite production in Penicillium species.</title>
        <authorList>
            <person name="Nielsen J.C."/>
            <person name="Grijseels S."/>
            <person name="Prigent S."/>
            <person name="Ji B."/>
            <person name="Dainat J."/>
            <person name="Nielsen K.F."/>
            <person name="Frisvad J.C."/>
            <person name="Workman M."/>
            <person name="Nielsen J."/>
        </authorList>
    </citation>
    <scope>NUCLEOTIDE SEQUENCE [LARGE SCALE GENOMIC DNA]</scope>
    <source>
        <strain evidence="2">IBT 29525</strain>
    </source>
</reference>
<dbReference type="InterPro" id="IPR035992">
    <property type="entry name" value="Ricin_B-like_lectins"/>
</dbReference>
<dbReference type="AlphaFoldDB" id="A0A1V6RRE7"/>
<accession>A0A1V6RRE7</accession>
<gene>
    <name evidence="1" type="ORF">PENSOL_c001G08685</name>
</gene>
<name>A0A1V6RRE7_9EURO</name>